<evidence type="ECO:0000313" key="2">
    <source>
        <dbReference type="EMBL" id="MBD3847129.1"/>
    </source>
</evidence>
<comment type="caution">
    <text evidence="2">The sequence shown here is derived from an EMBL/GenBank/DDBJ whole genome shotgun (WGS) entry which is preliminary data.</text>
</comment>
<organism evidence="2 3">
    <name type="scientific">Bosea spartocytisi</name>
    <dbReference type="NCBI Taxonomy" id="2773451"/>
    <lineage>
        <taxon>Bacteria</taxon>
        <taxon>Pseudomonadati</taxon>
        <taxon>Pseudomonadota</taxon>
        <taxon>Alphaproteobacteria</taxon>
        <taxon>Hyphomicrobiales</taxon>
        <taxon>Boseaceae</taxon>
        <taxon>Bosea</taxon>
    </lineage>
</organism>
<feature type="transmembrane region" description="Helical" evidence="1">
    <location>
        <begin position="32"/>
        <end position="52"/>
    </location>
</feature>
<keyword evidence="1" id="KW-0812">Transmembrane</keyword>
<dbReference type="EMBL" id="JACXWY010000009">
    <property type="protein sequence ID" value="MBD3847129.1"/>
    <property type="molecule type" value="Genomic_DNA"/>
</dbReference>
<dbReference type="Proteomes" id="UP000619295">
    <property type="component" value="Unassembled WGS sequence"/>
</dbReference>
<sequence>MGHWQQIGRDNAEERARRTALPRWRRLLGRHAQAALVAAAWIIAGALVLRAFRMW</sequence>
<accession>A0A927EEA5</accession>
<gene>
    <name evidence="2" type="ORF">IED13_15575</name>
</gene>
<dbReference type="RefSeq" id="WP_191124709.1">
    <property type="nucleotide sequence ID" value="NZ_JACXWY010000009.1"/>
</dbReference>
<keyword evidence="1" id="KW-1133">Transmembrane helix</keyword>
<evidence type="ECO:0000256" key="1">
    <source>
        <dbReference type="SAM" id="Phobius"/>
    </source>
</evidence>
<keyword evidence="1" id="KW-0472">Membrane</keyword>
<evidence type="ECO:0000313" key="3">
    <source>
        <dbReference type="Proteomes" id="UP000619295"/>
    </source>
</evidence>
<dbReference type="AlphaFoldDB" id="A0A927EEA5"/>
<reference evidence="2" key="1">
    <citation type="submission" date="2020-09" db="EMBL/GenBank/DDBJ databases">
        <title>Bosea spartocytisi sp. nov. a root nodule endophyte of Spartocytisus supranubius in the high mountain ecosystem fo the Teide National Park (Canary Islands, Spain).</title>
        <authorList>
            <person name="Pulido-Suarez L."/>
            <person name="Peix A."/>
            <person name="Igual J.M."/>
            <person name="Socas-Perez N."/>
            <person name="Velazquez E."/>
            <person name="Flores-Felix J.D."/>
            <person name="Leon-Barrios M."/>
        </authorList>
    </citation>
    <scope>NUCLEOTIDE SEQUENCE</scope>
    <source>
        <strain evidence="2">SSUT16</strain>
    </source>
</reference>
<proteinExistence type="predicted"/>
<keyword evidence="3" id="KW-1185">Reference proteome</keyword>
<protein>
    <submittedName>
        <fullName evidence="2">Uncharacterized protein</fullName>
    </submittedName>
</protein>
<name>A0A927EEA5_9HYPH</name>